<evidence type="ECO:0000256" key="3">
    <source>
        <dbReference type="ARBA" id="ARBA00022840"/>
    </source>
</evidence>
<dbReference type="PANTHER" id="PTHR42918:SF15">
    <property type="entry name" value="LYSINE--TRNA LIGASE, CHLOROPLASTIC_MITOCHONDRIAL"/>
    <property type="match status" value="1"/>
</dbReference>
<organism evidence="5">
    <name type="scientific">mine drainage metagenome</name>
    <dbReference type="NCBI Taxonomy" id="410659"/>
    <lineage>
        <taxon>unclassified sequences</taxon>
        <taxon>metagenomes</taxon>
        <taxon>ecological metagenomes</taxon>
    </lineage>
</organism>
<accession>T0YGS4</accession>
<gene>
    <name evidence="5" type="ORF">B1A_20111</name>
</gene>
<evidence type="ECO:0000259" key="4">
    <source>
        <dbReference type="PROSITE" id="PS50862"/>
    </source>
</evidence>
<name>T0YGS4_9ZZZZ</name>
<dbReference type="PROSITE" id="PS50862">
    <property type="entry name" value="AA_TRNA_LIGASE_II"/>
    <property type="match status" value="1"/>
</dbReference>
<dbReference type="PANTHER" id="PTHR42918">
    <property type="entry name" value="LYSYL-TRNA SYNTHETASE"/>
    <property type="match status" value="1"/>
</dbReference>
<dbReference type="GO" id="GO:0000049">
    <property type="term" value="F:tRNA binding"/>
    <property type="evidence" value="ECO:0007669"/>
    <property type="project" value="TreeGrafter"/>
</dbReference>
<keyword evidence="5" id="KW-0030">Aminoacyl-tRNA synthetase</keyword>
<dbReference type="InterPro" id="IPR004364">
    <property type="entry name" value="Aa-tRNA-synt_II"/>
</dbReference>
<dbReference type="EC" id="6.1.1.-" evidence="5"/>
<proteinExistence type="predicted"/>
<dbReference type="GO" id="GO:0004824">
    <property type="term" value="F:lysine-tRNA ligase activity"/>
    <property type="evidence" value="ECO:0007669"/>
    <property type="project" value="TreeGrafter"/>
</dbReference>
<keyword evidence="3" id="KW-0067">ATP-binding</keyword>
<reference evidence="5" key="2">
    <citation type="journal article" date="2014" name="ISME J.">
        <title>Microbial stratification in low pH oxic and suboxic macroscopic growths along an acid mine drainage.</title>
        <authorList>
            <person name="Mendez-Garcia C."/>
            <person name="Mesa V."/>
            <person name="Sprenger R.R."/>
            <person name="Richter M."/>
            <person name="Diez M.S."/>
            <person name="Solano J."/>
            <person name="Bargiela R."/>
            <person name="Golyshina O.V."/>
            <person name="Manteca A."/>
            <person name="Ramos J.L."/>
            <person name="Gallego J.R."/>
            <person name="Llorente I."/>
            <person name="Martins Dos Santos V.A."/>
            <person name="Jensen O.N."/>
            <person name="Pelaez A.I."/>
            <person name="Sanchez J."/>
            <person name="Ferrer M."/>
        </authorList>
    </citation>
    <scope>NUCLEOTIDE SEQUENCE</scope>
</reference>
<dbReference type="GO" id="GO:0006430">
    <property type="term" value="P:lysyl-tRNA aminoacylation"/>
    <property type="evidence" value="ECO:0007669"/>
    <property type="project" value="TreeGrafter"/>
</dbReference>
<keyword evidence="2" id="KW-0547">Nucleotide-binding</keyword>
<dbReference type="GO" id="GO:0005829">
    <property type="term" value="C:cytosol"/>
    <property type="evidence" value="ECO:0007669"/>
    <property type="project" value="TreeGrafter"/>
</dbReference>
<dbReference type="GO" id="GO:0005524">
    <property type="term" value="F:ATP binding"/>
    <property type="evidence" value="ECO:0007669"/>
    <property type="project" value="InterPro"/>
</dbReference>
<feature type="non-terminal residue" evidence="5">
    <location>
        <position position="1"/>
    </location>
</feature>
<dbReference type="Gene3D" id="3.30.930.10">
    <property type="entry name" value="Bira Bifunctional Protein, Domain 2"/>
    <property type="match status" value="1"/>
</dbReference>
<reference evidence="5" key="1">
    <citation type="submission" date="2013-08" db="EMBL/GenBank/DDBJ databases">
        <authorList>
            <person name="Mendez C."/>
            <person name="Richter M."/>
            <person name="Ferrer M."/>
            <person name="Sanchez J."/>
        </authorList>
    </citation>
    <scope>NUCLEOTIDE SEQUENCE</scope>
</reference>
<evidence type="ECO:0000256" key="1">
    <source>
        <dbReference type="ARBA" id="ARBA00022598"/>
    </source>
</evidence>
<dbReference type="SUPFAM" id="SSF55681">
    <property type="entry name" value="Class II aaRS and biotin synthetases"/>
    <property type="match status" value="1"/>
</dbReference>
<dbReference type="InterPro" id="IPR045864">
    <property type="entry name" value="aa-tRNA-synth_II/BPL/LPL"/>
</dbReference>
<sequence length="131" mass="14528">LFEETIEKALIQPTFVTGYPKAISPLARSSKDNPEITDRFELFIGGIEIANGFMELNDPDDQLARFEAQQESRQAGDLEAPPPDLDYIRALEIGLPPTAGEGIGIDRLVMLLTEQTSIRDVLLFPQMKPEA</sequence>
<dbReference type="AlphaFoldDB" id="T0YGS4"/>
<dbReference type="InterPro" id="IPR006195">
    <property type="entry name" value="aa-tRNA-synth_II"/>
</dbReference>
<feature type="domain" description="Aminoacyl-transfer RNA synthetases class-II family profile" evidence="4">
    <location>
        <begin position="1"/>
        <end position="129"/>
    </location>
</feature>
<evidence type="ECO:0000313" key="5">
    <source>
        <dbReference type="EMBL" id="EQD31027.1"/>
    </source>
</evidence>
<dbReference type="EMBL" id="AUZX01014834">
    <property type="protein sequence ID" value="EQD31027.1"/>
    <property type="molecule type" value="Genomic_DNA"/>
</dbReference>
<protein>
    <submittedName>
        <fullName evidence="5">Aminoacyl-tRNA synthetase, class II (D, K and N) domain protein</fullName>
        <ecNumber evidence="5">6.1.1.-</ecNumber>
    </submittedName>
</protein>
<dbReference type="Pfam" id="PF00152">
    <property type="entry name" value="tRNA-synt_2"/>
    <property type="match status" value="1"/>
</dbReference>
<comment type="caution">
    <text evidence="5">The sequence shown here is derived from an EMBL/GenBank/DDBJ whole genome shotgun (WGS) entry which is preliminary data.</text>
</comment>
<evidence type="ECO:0000256" key="2">
    <source>
        <dbReference type="ARBA" id="ARBA00022741"/>
    </source>
</evidence>
<keyword evidence="1 5" id="KW-0436">Ligase</keyword>